<evidence type="ECO:0000259" key="6">
    <source>
        <dbReference type="Pfam" id="PF04138"/>
    </source>
</evidence>
<keyword evidence="8" id="KW-1185">Reference proteome</keyword>
<dbReference type="InterPro" id="IPR007267">
    <property type="entry name" value="GtrA_DPMS_TM"/>
</dbReference>
<accession>A0AAX2ACA3</accession>
<feature type="domain" description="GtrA/DPMS transmembrane" evidence="6">
    <location>
        <begin position="16"/>
        <end position="128"/>
    </location>
</feature>
<keyword evidence="2 5" id="KW-0812">Transmembrane</keyword>
<keyword evidence="3 5" id="KW-1133">Transmembrane helix</keyword>
<name>A0AAX2ACA3_9BACT</name>
<comment type="subcellular location">
    <subcellularLocation>
        <location evidence="1">Membrane</location>
        <topology evidence="1">Multi-pass membrane protein</topology>
    </subcellularLocation>
</comment>
<dbReference type="RefSeq" id="WP_114841342.1">
    <property type="nucleotide sequence ID" value="NZ_CP031219.1"/>
</dbReference>
<dbReference type="Pfam" id="PF04138">
    <property type="entry name" value="GtrA_DPMS_TM"/>
    <property type="match status" value="1"/>
</dbReference>
<organism evidence="7 8">
    <name type="scientific">Malaciobacter mytili LMG 24559</name>
    <dbReference type="NCBI Taxonomy" id="1032238"/>
    <lineage>
        <taxon>Bacteria</taxon>
        <taxon>Pseudomonadati</taxon>
        <taxon>Campylobacterota</taxon>
        <taxon>Epsilonproteobacteria</taxon>
        <taxon>Campylobacterales</taxon>
        <taxon>Arcobacteraceae</taxon>
        <taxon>Malaciobacter</taxon>
    </lineage>
</organism>
<feature type="transmembrane region" description="Helical" evidence="5">
    <location>
        <begin position="35"/>
        <end position="53"/>
    </location>
</feature>
<evidence type="ECO:0000256" key="4">
    <source>
        <dbReference type="ARBA" id="ARBA00023136"/>
    </source>
</evidence>
<protein>
    <submittedName>
        <fullName evidence="7">Polysaccharide biosynthesis protein GtrA</fullName>
    </submittedName>
</protein>
<dbReference type="Proteomes" id="UP000290092">
    <property type="component" value="Unassembled WGS sequence"/>
</dbReference>
<gene>
    <name evidence="7" type="ORF">CP985_14460</name>
</gene>
<dbReference type="AlphaFoldDB" id="A0AAX2ACA3"/>
<reference evidence="7 8" key="1">
    <citation type="submission" date="2017-09" db="EMBL/GenBank/DDBJ databases">
        <title>Genomics of the genus Arcobacter.</title>
        <authorList>
            <person name="Perez-Cataluna A."/>
            <person name="Figueras M.J."/>
            <person name="Salas-Masso N."/>
        </authorList>
    </citation>
    <scope>NUCLEOTIDE SEQUENCE [LARGE SCALE GENOMIC DNA]</scope>
    <source>
        <strain evidence="7 8">CECT 7386</strain>
    </source>
</reference>
<dbReference type="NCBIfam" id="NF037976">
    <property type="entry name" value="gtrA_1"/>
    <property type="match status" value="1"/>
</dbReference>
<evidence type="ECO:0000256" key="2">
    <source>
        <dbReference type="ARBA" id="ARBA00022692"/>
    </source>
</evidence>
<dbReference type="GO" id="GO:0000271">
    <property type="term" value="P:polysaccharide biosynthetic process"/>
    <property type="evidence" value="ECO:0007669"/>
    <property type="project" value="InterPro"/>
</dbReference>
<dbReference type="KEGG" id="amyt:AMYT_0880"/>
<feature type="transmembrane region" description="Helical" evidence="5">
    <location>
        <begin position="7"/>
        <end position="29"/>
    </location>
</feature>
<evidence type="ECO:0000313" key="7">
    <source>
        <dbReference type="EMBL" id="RXK12370.1"/>
    </source>
</evidence>
<dbReference type="GO" id="GO:0016020">
    <property type="term" value="C:membrane"/>
    <property type="evidence" value="ECO:0007669"/>
    <property type="project" value="UniProtKB-SubCell"/>
</dbReference>
<feature type="transmembrane region" description="Helical" evidence="5">
    <location>
        <begin position="73"/>
        <end position="90"/>
    </location>
</feature>
<dbReference type="EMBL" id="NXID01000082">
    <property type="protein sequence ID" value="RXK12370.1"/>
    <property type="molecule type" value="Genomic_DNA"/>
</dbReference>
<keyword evidence="4 5" id="KW-0472">Membrane</keyword>
<evidence type="ECO:0000256" key="5">
    <source>
        <dbReference type="SAM" id="Phobius"/>
    </source>
</evidence>
<evidence type="ECO:0000313" key="8">
    <source>
        <dbReference type="Proteomes" id="UP000290092"/>
    </source>
</evidence>
<sequence length="130" mass="15354">MNIAIRYIFFAITSLIVNLLFQYISFYIYNGFLSLYIAMFCGTIAGLILKYILDKKYIFYHKPKNKKDDGKKFLLYSLMGVFTTFIFWGFEIGFDLIFKTEMAKYIGAVFGLSIGYIIKYFLDKKFVFKD</sequence>
<evidence type="ECO:0000256" key="1">
    <source>
        <dbReference type="ARBA" id="ARBA00004141"/>
    </source>
</evidence>
<evidence type="ECO:0000256" key="3">
    <source>
        <dbReference type="ARBA" id="ARBA00022989"/>
    </source>
</evidence>
<feature type="transmembrane region" description="Helical" evidence="5">
    <location>
        <begin position="102"/>
        <end position="122"/>
    </location>
</feature>
<comment type="caution">
    <text evidence="7">The sequence shown here is derived from an EMBL/GenBank/DDBJ whole genome shotgun (WGS) entry which is preliminary data.</text>
</comment>
<proteinExistence type="predicted"/>